<evidence type="ECO:0000256" key="1">
    <source>
        <dbReference type="SAM" id="Phobius"/>
    </source>
</evidence>
<organism evidence="2 3">
    <name type="scientific">Candidatus Anaerotruncus excrementipullorum</name>
    <dbReference type="NCBI Taxonomy" id="2838465"/>
    <lineage>
        <taxon>Bacteria</taxon>
        <taxon>Bacillati</taxon>
        <taxon>Bacillota</taxon>
        <taxon>Clostridia</taxon>
        <taxon>Eubacteriales</taxon>
        <taxon>Oscillospiraceae</taxon>
        <taxon>Anaerotruncus</taxon>
    </lineage>
</organism>
<protein>
    <recommendedName>
        <fullName evidence="4">Cell division protein FtsL</fullName>
    </recommendedName>
</protein>
<feature type="transmembrane region" description="Helical" evidence="1">
    <location>
        <begin position="46"/>
        <end position="66"/>
    </location>
</feature>
<dbReference type="Proteomes" id="UP000886800">
    <property type="component" value="Unassembled WGS sequence"/>
</dbReference>
<sequence>MRTRSAGGSAAYDLSRFTPARQEARRPRLTVASPSARARARARAAYALKVAAVALAMAAVVAALLYSHAVLSELKSEASSMQNDLRDLHSEQVRLSAELESKISLRNVEDYAAQLGMAPLDKSQITYVDLSRGDRIELSAESPKQTLGERLRLAMSNVRALLQQD</sequence>
<comment type="caution">
    <text evidence="2">The sequence shown here is derived from an EMBL/GenBank/DDBJ whole genome shotgun (WGS) entry which is preliminary data.</text>
</comment>
<gene>
    <name evidence="2" type="ORF">H9736_00835</name>
</gene>
<evidence type="ECO:0000313" key="2">
    <source>
        <dbReference type="EMBL" id="HIX64772.1"/>
    </source>
</evidence>
<dbReference type="AlphaFoldDB" id="A0A9D1WPE8"/>
<evidence type="ECO:0008006" key="4">
    <source>
        <dbReference type="Google" id="ProtNLM"/>
    </source>
</evidence>
<dbReference type="EMBL" id="DXES01000016">
    <property type="protein sequence ID" value="HIX64772.1"/>
    <property type="molecule type" value="Genomic_DNA"/>
</dbReference>
<accession>A0A9D1WPE8</accession>
<proteinExistence type="predicted"/>
<evidence type="ECO:0000313" key="3">
    <source>
        <dbReference type="Proteomes" id="UP000886800"/>
    </source>
</evidence>
<name>A0A9D1WPE8_9FIRM</name>
<keyword evidence="1" id="KW-1133">Transmembrane helix</keyword>
<keyword evidence="1" id="KW-0472">Membrane</keyword>
<reference evidence="2" key="2">
    <citation type="submission" date="2021-04" db="EMBL/GenBank/DDBJ databases">
        <authorList>
            <person name="Gilroy R."/>
        </authorList>
    </citation>
    <scope>NUCLEOTIDE SEQUENCE</scope>
    <source>
        <strain evidence="2">CHK188-5543</strain>
    </source>
</reference>
<reference evidence="2" key="1">
    <citation type="journal article" date="2021" name="PeerJ">
        <title>Extensive microbial diversity within the chicken gut microbiome revealed by metagenomics and culture.</title>
        <authorList>
            <person name="Gilroy R."/>
            <person name="Ravi A."/>
            <person name="Getino M."/>
            <person name="Pursley I."/>
            <person name="Horton D.L."/>
            <person name="Alikhan N.F."/>
            <person name="Baker D."/>
            <person name="Gharbi K."/>
            <person name="Hall N."/>
            <person name="Watson M."/>
            <person name="Adriaenssens E.M."/>
            <person name="Foster-Nyarko E."/>
            <person name="Jarju S."/>
            <person name="Secka A."/>
            <person name="Antonio M."/>
            <person name="Oren A."/>
            <person name="Chaudhuri R.R."/>
            <person name="La Ragione R."/>
            <person name="Hildebrand F."/>
            <person name="Pallen M.J."/>
        </authorList>
    </citation>
    <scope>NUCLEOTIDE SEQUENCE</scope>
    <source>
        <strain evidence="2">CHK188-5543</strain>
    </source>
</reference>
<keyword evidence="1" id="KW-0812">Transmembrane</keyword>